<dbReference type="EMBL" id="CH963851">
    <property type="protein sequence ID" value="EDW75179.2"/>
    <property type="molecule type" value="Genomic_DNA"/>
</dbReference>
<feature type="region of interest" description="Disordered" evidence="1">
    <location>
        <begin position="55"/>
        <end position="83"/>
    </location>
</feature>
<evidence type="ECO:0000256" key="1">
    <source>
        <dbReference type="SAM" id="MobiDB-lite"/>
    </source>
</evidence>
<evidence type="ECO:0000313" key="3">
    <source>
        <dbReference type="Proteomes" id="UP000007798"/>
    </source>
</evidence>
<sequence length="195" mass="22344">MWNILEIMAPRKRVSKITSRDTQVIVEDNDNGTRSISTQTEPLKHGMLRTVVQKKRLSRPQNEPPPPPPSIFLPPELNGYGDEQDTRNKAVQTLKTALGPTVANQNSEITGQLDNLKALMRKRRADAIDWDRERLDDLMEQINSEPPPKWRVATKLWEEVDKLEERIKAYERNESQATTDDNNNNTTDKDAKSSD</sequence>
<dbReference type="HOGENOM" id="CLU_1257232_0_0_1"/>
<evidence type="ECO:0000313" key="2">
    <source>
        <dbReference type="EMBL" id="EDW75179.2"/>
    </source>
</evidence>
<dbReference type="AlphaFoldDB" id="B4MSU0"/>
<organism evidence="2 3">
    <name type="scientific">Drosophila willistoni</name>
    <name type="common">Fruit fly</name>
    <dbReference type="NCBI Taxonomy" id="7260"/>
    <lineage>
        <taxon>Eukaryota</taxon>
        <taxon>Metazoa</taxon>
        <taxon>Ecdysozoa</taxon>
        <taxon>Arthropoda</taxon>
        <taxon>Hexapoda</taxon>
        <taxon>Insecta</taxon>
        <taxon>Pterygota</taxon>
        <taxon>Neoptera</taxon>
        <taxon>Endopterygota</taxon>
        <taxon>Diptera</taxon>
        <taxon>Brachycera</taxon>
        <taxon>Muscomorpha</taxon>
        <taxon>Ephydroidea</taxon>
        <taxon>Drosophilidae</taxon>
        <taxon>Drosophila</taxon>
        <taxon>Sophophora</taxon>
    </lineage>
</organism>
<dbReference type="eggNOG" id="ENOG502T6QF">
    <property type="taxonomic scope" value="Eukaryota"/>
</dbReference>
<name>B4MSU0_DROWI</name>
<dbReference type="FunCoup" id="B4MSU0">
    <property type="interactions" value="26"/>
</dbReference>
<dbReference type="KEGG" id="dwi:6641213"/>
<feature type="compositionally biased region" description="Low complexity" evidence="1">
    <location>
        <begin position="177"/>
        <end position="186"/>
    </location>
</feature>
<gene>
    <name evidence="2" type="primary">Dwil\GK19834</name>
    <name evidence="2" type="ORF">Dwil_GK19834</name>
</gene>
<keyword evidence="3" id="KW-1185">Reference proteome</keyword>
<feature type="region of interest" description="Disordered" evidence="1">
    <location>
        <begin position="168"/>
        <end position="195"/>
    </location>
</feature>
<dbReference type="OrthoDB" id="8057317at2759"/>
<protein>
    <submittedName>
        <fullName evidence="2">Uncharacterized protein</fullName>
    </submittedName>
</protein>
<accession>B4MSU0</accession>
<dbReference type="InParanoid" id="B4MSU0"/>
<feature type="compositionally biased region" description="Pro residues" evidence="1">
    <location>
        <begin position="62"/>
        <end position="72"/>
    </location>
</feature>
<reference evidence="2 3" key="1">
    <citation type="journal article" date="2007" name="Nature">
        <title>Evolution of genes and genomes on the Drosophila phylogeny.</title>
        <authorList>
            <consortium name="Drosophila 12 Genomes Consortium"/>
            <person name="Clark A.G."/>
            <person name="Eisen M.B."/>
            <person name="Smith D.R."/>
            <person name="Bergman C.M."/>
            <person name="Oliver B."/>
            <person name="Markow T.A."/>
            <person name="Kaufman T.C."/>
            <person name="Kellis M."/>
            <person name="Gelbart W."/>
            <person name="Iyer V.N."/>
            <person name="Pollard D.A."/>
            <person name="Sackton T.B."/>
            <person name="Larracuente A.M."/>
            <person name="Singh N.D."/>
            <person name="Abad J.P."/>
            <person name="Abt D.N."/>
            <person name="Adryan B."/>
            <person name="Aguade M."/>
            <person name="Akashi H."/>
            <person name="Anderson W.W."/>
            <person name="Aquadro C.F."/>
            <person name="Ardell D.H."/>
            <person name="Arguello R."/>
            <person name="Artieri C.G."/>
            <person name="Barbash D.A."/>
            <person name="Barker D."/>
            <person name="Barsanti P."/>
            <person name="Batterham P."/>
            <person name="Batzoglou S."/>
            <person name="Begun D."/>
            <person name="Bhutkar A."/>
            <person name="Blanco E."/>
            <person name="Bosak S.A."/>
            <person name="Bradley R.K."/>
            <person name="Brand A.D."/>
            <person name="Brent M.R."/>
            <person name="Brooks A.N."/>
            <person name="Brown R.H."/>
            <person name="Butlin R.K."/>
            <person name="Caggese C."/>
            <person name="Calvi B.R."/>
            <person name="Bernardo de Carvalho A."/>
            <person name="Caspi A."/>
            <person name="Castrezana S."/>
            <person name="Celniker S.E."/>
            <person name="Chang J.L."/>
            <person name="Chapple C."/>
            <person name="Chatterji S."/>
            <person name="Chinwalla A."/>
            <person name="Civetta A."/>
            <person name="Clifton S.W."/>
            <person name="Comeron J.M."/>
            <person name="Costello J.C."/>
            <person name="Coyne J.A."/>
            <person name="Daub J."/>
            <person name="David R.G."/>
            <person name="Delcher A.L."/>
            <person name="Delehaunty K."/>
            <person name="Do C.B."/>
            <person name="Ebling H."/>
            <person name="Edwards K."/>
            <person name="Eickbush T."/>
            <person name="Evans J.D."/>
            <person name="Filipski A."/>
            <person name="Findeiss S."/>
            <person name="Freyhult E."/>
            <person name="Fulton L."/>
            <person name="Fulton R."/>
            <person name="Garcia A.C."/>
            <person name="Gardiner A."/>
            <person name="Garfield D.A."/>
            <person name="Garvin B.E."/>
            <person name="Gibson G."/>
            <person name="Gilbert D."/>
            <person name="Gnerre S."/>
            <person name="Godfrey J."/>
            <person name="Good R."/>
            <person name="Gotea V."/>
            <person name="Gravely B."/>
            <person name="Greenberg A.J."/>
            <person name="Griffiths-Jones S."/>
            <person name="Gross S."/>
            <person name="Guigo R."/>
            <person name="Gustafson E.A."/>
            <person name="Haerty W."/>
            <person name="Hahn M.W."/>
            <person name="Halligan D.L."/>
            <person name="Halpern A.L."/>
            <person name="Halter G.M."/>
            <person name="Han M.V."/>
            <person name="Heger A."/>
            <person name="Hillier L."/>
            <person name="Hinrichs A.S."/>
            <person name="Holmes I."/>
            <person name="Hoskins R.A."/>
            <person name="Hubisz M.J."/>
            <person name="Hultmark D."/>
            <person name="Huntley M.A."/>
            <person name="Jaffe D.B."/>
            <person name="Jagadeeshan S."/>
            <person name="Jeck W.R."/>
            <person name="Johnson J."/>
            <person name="Jones C.D."/>
            <person name="Jordan W.C."/>
            <person name="Karpen G.H."/>
            <person name="Kataoka E."/>
            <person name="Keightley P.D."/>
            <person name="Kheradpour P."/>
            <person name="Kirkness E.F."/>
            <person name="Koerich L.B."/>
            <person name="Kristiansen K."/>
            <person name="Kudrna D."/>
            <person name="Kulathinal R.J."/>
            <person name="Kumar S."/>
            <person name="Kwok R."/>
            <person name="Lander E."/>
            <person name="Langley C.H."/>
            <person name="Lapoint R."/>
            <person name="Lazzaro B.P."/>
            <person name="Lee S.J."/>
            <person name="Levesque L."/>
            <person name="Li R."/>
            <person name="Lin C.F."/>
            <person name="Lin M.F."/>
            <person name="Lindblad-Toh K."/>
            <person name="Llopart A."/>
            <person name="Long M."/>
            <person name="Low L."/>
            <person name="Lozovsky E."/>
            <person name="Lu J."/>
            <person name="Luo M."/>
            <person name="Machado C.A."/>
            <person name="Makalowski W."/>
            <person name="Marzo M."/>
            <person name="Matsuda M."/>
            <person name="Matzkin L."/>
            <person name="McAllister B."/>
            <person name="McBride C.S."/>
            <person name="McKernan B."/>
            <person name="McKernan K."/>
            <person name="Mendez-Lago M."/>
            <person name="Minx P."/>
            <person name="Mollenhauer M.U."/>
            <person name="Montooth K."/>
            <person name="Mount S.M."/>
            <person name="Mu X."/>
            <person name="Myers E."/>
            <person name="Negre B."/>
            <person name="Newfeld S."/>
            <person name="Nielsen R."/>
            <person name="Noor M.A."/>
            <person name="O'Grady P."/>
            <person name="Pachter L."/>
            <person name="Papaceit M."/>
            <person name="Parisi M.J."/>
            <person name="Parisi M."/>
            <person name="Parts L."/>
            <person name="Pedersen J.S."/>
            <person name="Pesole G."/>
            <person name="Phillippy A.M."/>
            <person name="Ponting C.P."/>
            <person name="Pop M."/>
            <person name="Porcelli D."/>
            <person name="Powell J.R."/>
            <person name="Prohaska S."/>
            <person name="Pruitt K."/>
            <person name="Puig M."/>
            <person name="Quesneville H."/>
            <person name="Ram K.R."/>
            <person name="Rand D."/>
            <person name="Rasmussen M.D."/>
            <person name="Reed L.K."/>
            <person name="Reenan R."/>
            <person name="Reily A."/>
            <person name="Remington K.A."/>
            <person name="Rieger T.T."/>
            <person name="Ritchie M.G."/>
            <person name="Robin C."/>
            <person name="Rogers Y.H."/>
            <person name="Rohde C."/>
            <person name="Rozas J."/>
            <person name="Rubenfield M.J."/>
            <person name="Ruiz A."/>
            <person name="Russo S."/>
            <person name="Salzberg S.L."/>
            <person name="Sanchez-Gracia A."/>
            <person name="Saranga D.J."/>
            <person name="Sato H."/>
            <person name="Schaeffer S.W."/>
            <person name="Schatz M.C."/>
            <person name="Schlenke T."/>
            <person name="Schwartz R."/>
            <person name="Segarra C."/>
            <person name="Singh R.S."/>
            <person name="Sirot L."/>
            <person name="Sirota M."/>
            <person name="Sisneros N.B."/>
            <person name="Smith C.D."/>
            <person name="Smith T.F."/>
            <person name="Spieth J."/>
            <person name="Stage D.E."/>
            <person name="Stark A."/>
            <person name="Stephan W."/>
            <person name="Strausberg R.L."/>
            <person name="Strempel S."/>
            <person name="Sturgill D."/>
            <person name="Sutton G."/>
            <person name="Sutton G.G."/>
            <person name="Tao W."/>
            <person name="Teichmann S."/>
            <person name="Tobari Y.N."/>
            <person name="Tomimura Y."/>
            <person name="Tsolas J.M."/>
            <person name="Valente V.L."/>
            <person name="Venter E."/>
            <person name="Venter J.C."/>
            <person name="Vicario S."/>
            <person name="Vieira F.G."/>
            <person name="Vilella A.J."/>
            <person name="Villasante A."/>
            <person name="Walenz B."/>
            <person name="Wang J."/>
            <person name="Wasserman M."/>
            <person name="Watts T."/>
            <person name="Wilson D."/>
            <person name="Wilson R.K."/>
            <person name="Wing R.A."/>
            <person name="Wolfner M.F."/>
            <person name="Wong A."/>
            <person name="Wong G.K."/>
            <person name="Wu C.I."/>
            <person name="Wu G."/>
            <person name="Yamamoto D."/>
            <person name="Yang H.P."/>
            <person name="Yang S.P."/>
            <person name="Yorke J.A."/>
            <person name="Yoshida K."/>
            <person name="Zdobnov E."/>
            <person name="Zhang P."/>
            <person name="Zhang Y."/>
            <person name="Zimin A.V."/>
            <person name="Baldwin J."/>
            <person name="Abdouelleil A."/>
            <person name="Abdulkadir J."/>
            <person name="Abebe A."/>
            <person name="Abera B."/>
            <person name="Abreu J."/>
            <person name="Acer S.C."/>
            <person name="Aftuck L."/>
            <person name="Alexander A."/>
            <person name="An P."/>
            <person name="Anderson E."/>
            <person name="Anderson S."/>
            <person name="Arachi H."/>
            <person name="Azer M."/>
            <person name="Bachantsang P."/>
            <person name="Barry A."/>
            <person name="Bayul T."/>
            <person name="Berlin A."/>
            <person name="Bessette D."/>
            <person name="Bloom T."/>
            <person name="Blye J."/>
            <person name="Boguslavskiy L."/>
            <person name="Bonnet C."/>
            <person name="Boukhgalter B."/>
            <person name="Bourzgui I."/>
            <person name="Brown A."/>
            <person name="Cahill P."/>
            <person name="Channer S."/>
            <person name="Cheshatsang Y."/>
            <person name="Chuda L."/>
            <person name="Citroen M."/>
            <person name="Collymore A."/>
            <person name="Cooke P."/>
            <person name="Costello M."/>
            <person name="D'Aco K."/>
            <person name="Daza R."/>
            <person name="De Haan G."/>
            <person name="DeGray S."/>
            <person name="DeMaso C."/>
            <person name="Dhargay N."/>
            <person name="Dooley K."/>
            <person name="Dooley E."/>
            <person name="Doricent M."/>
            <person name="Dorje P."/>
            <person name="Dorjee K."/>
            <person name="Dupes A."/>
            <person name="Elong R."/>
            <person name="Falk J."/>
            <person name="Farina A."/>
            <person name="Faro S."/>
            <person name="Ferguson D."/>
            <person name="Fisher S."/>
            <person name="Foley C.D."/>
            <person name="Franke A."/>
            <person name="Friedrich D."/>
            <person name="Gadbois L."/>
            <person name="Gearin G."/>
            <person name="Gearin C.R."/>
            <person name="Giannoukos G."/>
            <person name="Goode T."/>
            <person name="Graham J."/>
            <person name="Grandbois E."/>
            <person name="Grewal S."/>
            <person name="Gyaltsen K."/>
            <person name="Hafez N."/>
            <person name="Hagos B."/>
            <person name="Hall J."/>
            <person name="Henson C."/>
            <person name="Hollinger A."/>
            <person name="Honan T."/>
            <person name="Huard M.D."/>
            <person name="Hughes L."/>
            <person name="Hurhula B."/>
            <person name="Husby M.E."/>
            <person name="Kamat A."/>
            <person name="Kanga B."/>
            <person name="Kashin S."/>
            <person name="Khazanovich D."/>
            <person name="Kisner P."/>
            <person name="Lance K."/>
            <person name="Lara M."/>
            <person name="Lee W."/>
            <person name="Lennon N."/>
            <person name="Letendre F."/>
            <person name="LeVine R."/>
            <person name="Lipovsky A."/>
            <person name="Liu X."/>
            <person name="Liu J."/>
            <person name="Liu S."/>
            <person name="Lokyitsang T."/>
            <person name="Lokyitsang Y."/>
            <person name="Lubonja R."/>
            <person name="Lui A."/>
            <person name="MacDonald P."/>
            <person name="Magnisalis V."/>
            <person name="Maru K."/>
            <person name="Matthews C."/>
            <person name="McCusker W."/>
            <person name="McDonough S."/>
            <person name="Mehta T."/>
            <person name="Meldrim J."/>
            <person name="Meneus L."/>
            <person name="Mihai O."/>
            <person name="Mihalev A."/>
            <person name="Mihova T."/>
            <person name="Mittelman R."/>
            <person name="Mlenga V."/>
            <person name="Montmayeur A."/>
            <person name="Mulrain L."/>
            <person name="Navidi A."/>
            <person name="Naylor J."/>
            <person name="Negash T."/>
            <person name="Nguyen T."/>
            <person name="Nguyen N."/>
            <person name="Nicol R."/>
            <person name="Norbu C."/>
            <person name="Norbu N."/>
            <person name="Novod N."/>
            <person name="O'Neill B."/>
            <person name="Osman S."/>
            <person name="Markiewicz E."/>
            <person name="Oyono O.L."/>
            <person name="Patti C."/>
            <person name="Phunkhang P."/>
            <person name="Pierre F."/>
            <person name="Priest M."/>
            <person name="Raghuraman S."/>
            <person name="Rege F."/>
            <person name="Reyes R."/>
            <person name="Rise C."/>
            <person name="Rogov P."/>
            <person name="Ross K."/>
            <person name="Ryan E."/>
            <person name="Settipalli S."/>
            <person name="Shea T."/>
            <person name="Sherpa N."/>
            <person name="Shi L."/>
            <person name="Shih D."/>
            <person name="Sparrow T."/>
            <person name="Spaulding J."/>
            <person name="Stalker J."/>
            <person name="Stange-Thomann N."/>
            <person name="Stavropoulos S."/>
            <person name="Stone C."/>
            <person name="Strader C."/>
            <person name="Tesfaye S."/>
            <person name="Thomson T."/>
            <person name="Thoulutsang Y."/>
            <person name="Thoulutsang D."/>
            <person name="Topham K."/>
            <person name="Topping I."/>
            <person name="Tsamla T."/>
            <person name="Vassiliev H."/>
            <person name="Vo A."/>
            <person name="Wangchuk T."/>
            <person name="Wangdi T."/>
            <person name="Weiand M."/>
            <person name="Wilkinson J."/>
            <person name="Wilson A."/>
            <person name="Yadav S."/>
            <person name="Young G."/>
            <person name="Yu Q."/>
            <person name="Zembek L."/>
            <person name="Zhong D."/>
            <person name="Zimmer A."/>
            <person name="Zwirko Z."/>
            <person name="Jaffe D.B."/>
            <person name="Alvarez P."/>
            <person name="Brockman W."/>
            <person name="Butler J."/>
            <person name="Chin C."/>
            <person name="Gnerre S."/>
            <person name="Grabherr M."/>
            <person name="Kleber M."/>
            <person name="Mauceli E."/>
            <person name="MacCallum I."/>
        </authorList>
    </citation>
    <scope>NUCLEOTIDE SEQUENCE [LARGE SCALE GENOMIC DNA]</scope>
    <source>
        <strain evidence="3">Tucson 14030-0811.24</strain>
    </source>
</reference>
<proteinExistence type="predicted"/>
<dbReference type="Proteomes" id="UP000007798">
    <property type="component" value="Unassembled WGS sequence"/>
</dbReference>
<dbReference type="STRING" id="7260.B4MSU0"/>